<dbReference type="EMBL" id="NFKP01000011">
    <property type="protein sequence ID" value="OUP69214.1"/>
    <property type="molecule type" value="Genomic_DNA"/>
</dbReference>
<reference evidence="5 8" key="1">
    <citation type="submission" date="2015-09" db="EMBL/GenBank/DDBJ databases">
        <authorList>
            <consortium name="Pathogen Informatics"/>
        </authorList>
    </citation>
    <scope>NUCLEOTIDE SEQUENCE [LARGE SCALE GENOMIC DNA]</scope>
    <source>
        <strain evidence="5 8">2789STDY5834939</strain>
    </source>
</reference>
<dbReference type="AlphaFoldDB" id="A0A174R6E2"/>
<dbReference type="RefSeq" id="WP_006874431.1">
    <property type="nucleotide sequence ID" value="NZ_CABIWA010000002.1"/>
</dbReference>
<feature type="domain" description="Glucose-1-phosphate adenylyltransferase/Bifunctional protein GlmU-like C-terminal hexapeptide" evidence="4">
    <location>
        <begin position="290"/>
        <end position="362"/>
    </location>
</feature>
<evidence type="ECO:0000256" key="1">
    <source>
        <dbReference type="ARBA" id="ARBA00010443"/>
    </source>
</evidence>
<dbReference type="Proteomes" id="UP000095765">
    <property type="component" value="Unassembled WGS sequence"/>
</dbReference>
<reference evidence="7 10" key="4">
    <citation type="submission" date="2018-08" db="EMBL/GenBank/DDBJ databases">
        <title>A genome reference for cultivated species of the human gut microbiota.</title>
        <authorList>
            <person name="Zou Y."/>
            <person name="Xue W."/>
            <person name="Luo G."/>
        </authorList>
    </citation>
    <scope>NUCLEOTIDE SEQUENCE [LARGE SCALE GENOMIC DNA]</scope>
    <source>
        <strain evidence="7 10">TF05-12AC</strain>
    </source>
</reference>
<keyword evidence="5" id="KW-0808">Transferase</keyword>
<feature type="domain" description="Nucleotidyl transferase" evidence="3">
    <location>
        <begin position="19"/>
        <end position="196"/>
    </location>
</feature>
<evidence type="ECO:0000313" key="9">
    <source>
        <dbReference type="Proteomes" id="UP000196386"/>
    </source>
</evidence>
<dbReference type="Gene3D" id="2.160.10.10">
    <property type="entry name" value="Hexapeptide repeat proteins"/>
    <property type="match status" value="1"/>
</dbReference>
<dbReference type="EMBL" id="QVME01000002">
    <property type="protein sequence ID" value="RGE68761.1"/>
    <property type="molecule type" value="Genomic_DNA"/>
</dbReference>
<dbReference type="InterPro" id="IPR005835">
    <property type="entry name" value="NTP_transferase_dom"/>
</dbReference>
<dbReference type="CDD" id="cd04651">
    <property type="entry name" value="LbH_G1P_AT_C"/>
    <property type="match status" value="1"/>
</dbReference>
<dbReference type="GO" id="GO:0008878">
    <property type="term" value="F:glucose-1-phosphate adenylyltransferase activity"/>
    <property type="evidence" value="ECO:0007669"/>
    <property type="project" value="UniProtKB-EC"/>
</dbReference>
<evidence type="ECO:0000259" key="3">
    <source>
        <dbReference type="Pfam" id="PF00483"/>
    </source>
</evidence>
<evidence type="ECO:0000313" key="10">
    <source>
        <dbReference type="Proteomes" id="UP000260828"/>
    </source>
</evidence>
<evidence type="ECO:0000313" key="8">
    <source>
        <dbReference type="Proteomes" id="UP000095765"/>
    </source>
</evidence>
<dbReference type="CDD" id="cd02508">
    <property type="entry name" value="ADP_Glucose_PP"/>
    <property type="match status" value="1"/>
</dbReference>
<name>A0A174R6E2_9FIRM</name>
<accession>A0A174R6E2</accession>
<dbReference type="Proteomes" id="UP000260828">
    <property type="component" value="Unassembled WGS sequence"/>
</dbReference>
<organism evidence="5 8">
    <name type="scientific">Anaerotruncus colihominis</name>
    <dbReference type="NCBI Taxonomy" id="169435"/>
    <lineage>
        <taxon>Bacteria</taxon>
        <taxon>Bacillati</taxon>
        <taxon>Bacillota</taxon>
        <taxon>Clostridia</taxon>
        <taxon>Eubacteriales</taxon>
        <taxon>Oscillospiraceae</taxon>
        <taxon>Anaerotruncus</taxon>
    </lineage>
</organism>
<dbReference type="Proteomes" id="UP000196386">
    <property type="component" value="Unassembled WGS sequence"/>
</dbReference>
<dbReference type="InterPro" id="IPR011831">
    <property type="entry name" value="ADP-Glc_PPase"/>
</dbReference>
<dbReference type="InterPro" id="IPR011004">
    <property type="entry name" value="Trimer_LpxA-like_sf"/>
</dbReference>
<dbReference type="PANTHER" id="PTHR43523:SF6">
    <property type="entry name" value="GLYCOGEN BIOSYNTHESIS PROTEIN GLGD"/>
    <property type="match status" value="1"/>
</dbReference>
<dbReference type="NCBIfam" id="TIGR02092">
    <property type="entry name" value="glgD"/>
    <property type="match status" value="1"/>
</dbReference>
<dbReference type="InterPro" id="IPR011832">
    <property type="entry name" value="GlgDAde_trans"/>
</dbReference>
<dbReference type="SUPFAM" id="SSF53448">
    <property type="entry name" value="Nucleotide-diphospho-sugar transferases"/>
    <property type="match status" value="1"/>
</dbReference>
<keyword evidence="5" id="KW-0548">Nucleotidyltransferase</keyword>
<evidence type="ECO:0000313" key="5">
    <source>
        <dbReference type="EMBL" id="CUP81024.1"/>
    </source>
</evidence>
<dbReference type="GO" id="GO:0005978">
    <property type="term" value="P:glycogen biosynthetic process"/>
    <property type="evidence" value="ECO:0007669"/>
    <property type="project" value="UniProtKB-KW"/>
</dbReference>
<dbReference type="InterPro" id="IPR056818">
    <property type="entry name" value="GlmU/GlgC-like_hexapep"/>
</dbReference>
<evidence type="ECO:0000313" key="7">
    <source>
        <dbReference type="EMBL" id="RGE68761.1"/>
    </source>
</evidence>
<evidence type="ECO:0000313" key="6">
    <source>
        <dbReference type="EMBL" id="OUP69214.1"/>
    </source>
</evidence>
<dbReference type="OrthoDB" id="9801810at2"/>
<evidence type="ECO:0000256" key="2">
    <source>
        <dbReference type="ARBA" id="ARBA00023056"/>
    </source>
</evidence>
<dbReference type="GeneID" id="72464418"/>
<dbReference type="Pfam" id="PF24894">
    <property type="entry name" value="Hexapep_GlmU"/>
    <property type="match status" value="1"/>
</dbReference>
<dbReference type="EMBL" id="CZBE01000013">
    <property type="protein sequence ID" value="CUP81024.1"/>
    <property type="molecule type" value="Genomic_DNA"/>
</dbReference>
<reference evidence="9" key="2">
    <citation type="submission" date="2017-04" db="EMBL/GenBank/DDBJ databases">
        <title>Function of individual gut microbiota members based on whole genome sequencing of pure cultures obtained from chicken caecum.</title>
        <authorList>
            <person name="Medvecky M."/>
            <person name="Cejkova D."/>
            <person name="Polansky O."/>
            <person name="Karasova D."/>
            <person name="Kubasova T."/>
            <person name="Cizek A."/>
            <person name="Rychlik I."/>
        </authorList>
    </citation>
    <scope>NUCLEOTIDE SEQUENCE [LARGE SCALE GENOMIC DNA]</scope>
    <source>
        <strain evidence="9">An175</strain>
    </source>
</reference>
<keyword evidence="2" id="KW-0320">Glycogen biosynthesis</keyword>
<evidence type="ECO:0000259" key="4">
    <source>
        <dbReference type="Pfam" id="PF24894"/>
    </source>
</evidence>
<dbReference type="PANTHER" id="PTHR43523">
    <property type="entry name" value="GLUCOSE-1-PHOSPHATE ADENYLYLTRANSFERASE-RELATED"/>
    <property type="match status" value="1"/>
</dbReference>
<dbReference type="Gene3D" id="3.90.550.10">
    <property type="entry name" value="Spore Coat Polysaccharide Biosynthesis Protein SpsA, Chain A"/>
    <property type="match status" value="1"/>
</dbReference>
<dbReference type="SUPFAM" id="SSF51161">
    <property type="entry name" value="Trimeric LpxA-like enzymes"/>
    <property type="match status" value="1"/>
</dbReference>
<comment type="similarity">
    <text evidence="1">Belongs to the bacterial/plant glucose-1-phosphate adenylyltransferase family.</text>
</comment>
<sequence length="374" mass="41559">MRANKVMGIIFSNMHDSMLGELTERRTTGSVPFGGRYRLIDFVLSAMVNADIQDIGIITKSNYQSLMDHVGAGRAWDLARKVGGLVIIPPFASQTSGIYRGRLEALQGAISFIRHNNAKYVLLADCDTVANIDLRDMISEHIHTGAQITMMCRRADVQPDTARDTTILTCDEETMDVTDIMVRPDVKGTQTIYMNGLLIEKTLLERLVNEGKGHDHYSLVRHAIQPALGKLNIKAYLFEGYAQRVSNMRSYFAASMELLDPKVRATLFPKDRPVYTKVRDQVPVKYGLSARVGNSLIADGCIINGDVQNCIIFRGAKIGKGAVLKNCIIMQDTYIGDNAHLEYVVTDKDVLIKDSRVLIGYETYPTYISKGSAI</sequence>
<gene>
    <name evidence="5" type="primary">glgC_3</name>
    <name evidence="7" type="synonym">glgD</name>
    <name evidence="6" type="ORF">B5F11_10110</name>
    <name evidence="7" type="ORF">DXC40_05550</name>
    <name evidence="5" type="ORF">ERS852551_02022</name>
</gene>
<protein>
    <submittedName>
        <fullName evidence="5 6">Glucose-1-phosphate adenylyltransferase</fullName>
        <ecNumber evidence="5 7">2.7.7.27</ecNumber>
    </submittedName>
</protein>
<dbReference type="Pfam" id="PF00483">
    <property type="entry name" value="NTP_transferase"/>
    <property type="match status" value="1"/>
</dbReference>
<reference evidence="6" key="3">
    <citation type="journal article" date="2018" name="BMC Genomics">
        <title>Whole genome sequencing and function prediction of 133 gut anaerobes isolated from chicken caecum in pure cultures.</title>
        <authorList>
            <person name="Medvecky M."/>
            <person name="Cejkova D."/>
            <person name="Polansky O."/>
            <person name="Karasova D."/>
            <person name="Kubasova T."/>
            <person name="Cizek A."/>
            <person name="Rychlik I."/>
        </authorList>
    </citation>
    <scope>NUCLEOTIDE SEQUENCE</scope>
    <source>
        <strain evidence="6">An175</strain>
    </source>
</reference>
<proteinExistence type="inferred from homology"/>
<dbReference type="InterPro" id="IPR029044">
    <property type="entry name" value="Nucleotide-diphossugar_trans"/>
</dbReference>
<dbReference type="EC" id="2.7.7.27" evidence="5 7"/>